<comment type="subcellular location">
    <subcellularLocation>
        <location evidence="16">Cell inner membrane</location>
        <topology evidence="16">Single-pass membrane protein</topology>
    </subcellularLocation>
    <subcellularLocation>
        <location evidence="1">Membrane</location>
    </subcellularLocation>
</comment>
<keyword evidence="20" id="KW-1185">Reference proteome</keyword>
<dbReference type="OrthoDB" id="9766847at2"/>
<dbReference type="UniPathway" id="UPA00219"/>
<keyword evidence="5 16" id="KW-0121">Carboxypeptidase</keyword>
<keyword evidence="13 16" id="KW-0717">Septation</keyword>
<dbReference type="GO" id="GO:0005886">
    <property type="term" value="C:plasma membrane"/>
    <property type="evidence" value="ECO:0007669"/>
    <property type="project" value="UniProtKB-SubCell"/>
</dbReference>
<dbReference type="InterPro" id="IPR036138">
    <property type="entry name" value="PBP_dimer_sf"/>
</dbReference>
<dbReference type="PANTHER" id="PTHR30627">
    <property type="entry name" value="PEPTIDOGLYCAN D,D-TRANSPEPTIDASE"/>
    <property type="match status" value="1"/>
</dbReference>
<dbReference type="SUPFAM" id="SSF56519">
    <property type="entry name" value="Penicillin binding protein dimerisation domain"/>
    <property type="match status" value="1"/>
</dbReference>
<evidence type="ECO:0000313" key="20">
    <source>
        <dbReference type="Proteomes" id="UP000325755"/>
    </source>
</evidence>
<dbReference type="KEGG" id="mmob:F6R98_04815"/>
<dbReference type="EMBL" id="CP044205">
    <property type="protein sequence ID" value="QFY42030.1"/>
    <property type="molecule type" value="Genomic_DNA"/>
</dbReference>
<dbReference type="InterPro" id="IPR012338">
    <property type="entry name" value="Beta-lactam/transpept-like"/>
</dbReference>
<dbReference type="InterPro" id="IPR001460">
    <property type="entry name" value="PCN-bd_Tpept"/>
</dbReference>
<evidence type="ECO:0000256" key="15">
    <source>
        <dbReference type="ARBA" id="ARBA00023316"/>
    </source>
</evidence>
<evidence type="ECO:0000256" key="2">
    <source>
        <dbReference type="ARBA" id="ARBA00022475"/>
    </source>
</evidence>
<dbReference type="RefSeq" id="WP_153248015.1">
    <property type="nucleotide sequence ID" value="NZ_CP044205.1"/>
</dbReference>
<keyword evidence="7 16" id="KW-0812">Transmembrane</keyword>
<dbReference type="Pfam" id="PF03717">
    <property type="entry name" value="PBP_dimer"/>
    <property type="match status" value="1"/>
</dbReference>
<comment type="similarity">
    <text evidence="16">Belongs to the transpeptidase family. FtsI subfamily.</text>
</comment>
<dbReference type="GO" id="GO:0000917">
    <property type="term" value="P:division septum assembly"/>
    <property type="evidence" value="ECO:0007669"/>
    <property type="project" value="UniProtKB-KW"/>
</dbReference>
<keyword evidence="8 16" id="KW-0378">Hydrolase</keyword>
<keyword evidence="3 16" id="KW-0997">Cell inner membrane</keyword>
<feature type="domain" description="Penicillin-binding protein dimerisation" evidence="18">
    <location>
        <begin position="61"/>
        <end position="208"/>
    </location>
</feature>
<dbReference type="GO" id="GO:0071555">
    <property type="term" value="P:cell wall organization"/>
    <property type="evidence" value="ECO:0007669"/>
    <property type="project" value="UniProtKB-KW"/>
</dbReference>
<protein>
    <recommendedName>
        <fullName evidence="16">Peptidoglycan D,D-transpeptidase FtsI</fullName>
        <ecNumber evidence="16">3.4.16.4</ecNumber>
    </recommendedName>
    <alternativeName>
        <fullName evidence="16">Penicillin-binding protein 3</fullName>
        <shortName evidence="16">PBP-3</shortName>
    </alternativeName>
</protein>
<name>A0A5Q0BDZ4_9GAMM</name>
<dbReference type="GO" id="GO:0008360">
    <property type="term" value="P:regulation of cell shape"/>
    <property type="evidence" value="ECO:0007669"/>
    <property type="project" value="UniProtKB-KW"/>
</dbReference>
<evidence type="ECO:0000313" key="19">
    <source>
        <dbReference type="EMBL" id="QFY42030.1"/>
    </source>
</evidence>
<evidence type="ECO:0000256" key="14">
    <source>
        <dbReference type="ARBA" id="ARBA00023306"/>
    </source>
</evidence>
<evidence type="ECO:0000256" key="3">
    <source>
        <dbReference type="ARBA" id="ARBA00022519"/>
    </source>
</evidence>
<evidence type="ECO:0000256" key="16">
    <source>
        <dbReference type="HAMAP-Rule" id="MF_02080"/>
    </source>
</evidence>
<dbReference type="PANTHER" id="PTHR30627:SF1">
    <property type="entry name" value="PEPTIDOGLYCAN D,D-TRANSPEPTIDASE FTSI"/>
    <property type="match status" value="1"/>
</dbReference>
<dbReference type="SUPFAM" id="SSF56601">
    <property type="entry name" value="beta-lactamase/transpeptidase-like"/>
    <property type="match status" value="1"/>
</dbReference>
<evidence type="ECO:0000256" key="1">
    <source>
        <dbReference type="ARBA" id="ARBA00004370"/>
    </source>
</evidence>
<dbReference type="Pfam" id="PF00905">
    <property type="entry name" value="Transpeptidase"/>
    <property type="match status" value="1"/>
</dbReference>
<dbReference type="Gene3D" id="3.90.1310.10">
    <property type="entry name" value="Penicillin-binding protein 2a (Domain 2)"/>
    <property type="match status" value="1"/>
</dbReference>
<comment type="function">
    <text evidence="16">Catalyzes cross-linking of the peptidoglycan cell wall at the division septum.</text>
</comment>
<comment type="pathway">
    <text evidence="16">Cell wall biogenesis; peptidoglycan biosynthesis.</text>
</comment>
<dbReference type="GO" id="GO:0008955">
    <property type="term" value="F:peptidoglycan glycosyltransferase activity"/>
    <property type="evidence" value="ECO:0007669"/>
    <property type="project" value="InterPro"/>
</dbReference>
<reference evidence="19 20" key="1">
    <citation type="submission" date="2019-09" db="EMBL/GenBank/DDBJ databases">
        <title>Ecophysiology of the spiral-shaped methanotroph Methylospira mobilis as revealed by the complete genome sequence.</title>
        <authorList>
            <person name="Oshkin I.Y."/>
            <person name="Dedysh S.N."/>
            <person name="Miroshnikov K."/>
            <person name="Danilova O.V."/>
            <person name="Hakobyan A."/>
            <person name="Liesack W."/>
        </authorList>
    </citation>
    <scope>NUCLEOTIDE SEQUENCE [LARGE SCALE GENOMIC DNA]</scope>
    <source>
        <strain evidence="19 20">Shm1</strain>
    </source>
</reference>
<dbReference type="Gene3D" id="3.40.710.10">
    <property type="entry name" value="DD-peptidase/beta-lactamase superfamily"/>
    <property type="match status" value="1"/>
</dbReference>
<dbReference type="GO" id="GO:0009002">
    <property type="term" value="F:serine-type D-Ala-D-Ala carboxypeptidase activity"/>
    <property type="evidence" value="ECO:0007669"/>
    <property type="project" value="UniProtKB-UniRule"/>
</dbReference>
<keyword evidence="10 16" id="KW-0573">Peptidoglycan synthesis</keyword>
<dbReference type="GO" id="GO:0006508">
    <property type="term" value="P:proteolysis"/>
    <property type="evidence" value="ECO:0007669"/>
    <property type="project" value="UniProtKB-KW"/>
</dbReference>
<dbReference type="FunCoup" id="A0A5Q0BDZ4">
    <property type="interactions" value="207"/>
</dbReference>
<keyword evidence="2 16" id="KW-1003">Cell membrane</keyword>
<feature type="active site" description="Acyl-ester intermediate" evidence="16">
    <location>
        <position position="296"/>
    </location>
</feature>
<keyword evidence="15 16" id="KW-0961">Cell wall biogenesis/degradation</keyword>
<dbReference type="InterPro" id="IPR005311">
    <property type="entry name" value="PBP_dimer"/>
</dbReference>
<dbReference type="InterPro" id="IPR050515">
    <property type="entry name" value="Beta-lactam/transpept"/>
</dbReference>
<keyword evidence="11 16" id="KW-1133">Transmembrane helix</keyword>
<keyword evidence="4 16" id="KW-0132">Cell division</keyword>
<dbReference type="InterPro" id="IPR037532">
    <property type="entry name" value="FtsI_transpept"/>
</dbReference>
<dbReference type="GO" id="GO:0008658">
    <property type="term" value="F:penicillin binding"/>
    <property type="evidence" value="ECO:0007669"/>
    <property type="project" value="InterPro"/>
</dbReference>
<evidence type="ECO:0000259" key="17">
    <source>
        <dbReference type="Pfam" id="PF00905"/>
    </source>
</evidence>
<evidence type="ECO:0000256" key="12">
    <source>
        <dbReference type="ARBA" id="ARBA00023136"/>
    </source>
</evidence>
<evidence type="ECO:0000256" key="4">
    <source>
        <dbReference type="ARBA" id="ARBA00022618"/>
    </source>
</evidence>
<evidence type="ECO:0000256" key="13">
    <source>
        <dbReference type="ARBA" id="ARBA00023210"/>
    </source>
</evidence>
<sequence length="571" mass="62113">MIITHARTVDEVEFAARWRFLLLLLMGAMVVLVMRAAYLQVIDNQFLQKQGNLRHVGVMPVPAHRGRVVDRNGELLAISSPVKSVWGNPKEFEASPHEISALSNMLGMPAGEIKKRLFDEHRGFSYLKRRISPEIADQVLALGIPGIYADREYRRYYPVGEVTSHIVGFTNIDDQGQEGIELAYNDMLKGVSGARRIMRDGKHRVIEDVASVSLPVPGKDITLTIDQRMQYLAYRELKKAVISHRAKSGSLVLLDAKNGDVLAMVNQPSFNPNANFSANGGFTRNRAITDVFEPGSTIKPFGVACAMELGQIRPETVIDTSPGQMHVGPNLVKDVHNYGVLDVSRILQKSSNVGMTKIALNLPSRKFWAFYNNLGFGQALDTGFPGEAHGHLPDYQSLRSFTQATLSFGYGLSSSTLQLARAYLTLANGGVMPMVGLVNREGDKAPEMHRIMSAATANSVRTILESVVSREGTALKASVPGFRVAGKTGTVKKTGARGYEESVYMSLFAGMAPASDPRLVMVVMIDEPTAGEYYGGAVAAPVFSSVMEGALRMINVAPDQAMPGPVVTASK</sequence>
<dbReference type="Proteomes" id="UP000325755">
    <property type="component" value="Chromosome"/>
</dbReference>
<keyword evidence="14 16" id="KW-0131">Cell cycle</keyword>
<dbReference type="GO" id="GO:0009252">
    <property type="term" value="P:peptidoglycan biosynthetic process"/>
    <property type="evidence" value="ECO:0007669"/>
    <property type="project" value="UniProtKB-UniRule"/>
</dbReference>
<keyword evidence="9 16" id="KW-0133">Cell shape</keyword>
<evidence type="ECO:0000256" key="9">
    <source>
        <dbReference type="ARBA" id="ARBA00022960"/>
    </source>
</evidence>
<evidence type="ECO:0000256" key="10">
    <source>
        <dbReference type="ARBA" id="ARBA00022984"/>
    </source>
</evidence>
<gene>
    <name evidence="16" type="primary">ftsI</name>
    <name evidence="19" type="ORF">F6R98_04815</name>
</gene>
<dbReference type="Gene3D" id="3.30.450.330">
    <property type="match status" value="1"/>
</dbReference>
<dbReference type="GO" id="GO:0043093">
    <property type="term" value="P:FtsZ-dependent cytokinesis"/>
    <property type="evidence" value="ECO:0007669"/>
    <property type="project" value="UniProtKB-UniRule"/>
</dbReference>
<evidence type="ECO:0000256" key="11">
    <source>
        <dbReference type="ARBA" id="ARBA00022989"/>
    </source>
</evidence>
<evidence type="ECO:0000256" key="7">
    <source>
        <dbReference type="ARBA" id="ARBA00022692"/>
    </source>
</evidence>
<dbReference type="HAMAP" id="MF_02080">
    <property type="entry name" value="FtsI_transpept"/>
    <property type="match status" value="1"/>
</dbReference>
<accession>A0A5Q0BDZ4</accession>
<keyword evidence="6 16" id="KW-0645">Protease</keyword>
<evidence type="ECO:0000259" key="18">
    <source>
        <dbReference type="Pfam" id="PF03717"/>
    </source>
</evidence>
<evidence type="ECO:0000256" key="8">
    <source>
        <dbReference type="ARBA" id="ARBA00022801"/>
    </source>
</evidence>
<dbReference type="AlphaFoldDB" id="A0A5Q0BDZ4"/>
<evidence type="ECO:0000256" key="5">
    <source>
        <dbReference type="ARBA" id="ARBA00022645"/>
    </source>
</evidence>
<feature type="transmembrane region" description="Helical" evidence="16">
    <location>
        <begin position="20"/>
        <end position="39"/>
    </location>
</feature>
<feature type="domain" description="Penicillin-binding protein transpeptidase" evidence="17">
    <location>
        <begin position="249"/>
        <end position="548"/>
    </location>
</feature>
<dbReference type="EC" id="3.4.16.4" evidence="16"/>
<dbReference type="InParanoid" id="A0A5Q0BDZ4"/>
<evidence type="ECO:0000256" key="6">
    <source>
        <dbReference type="ARBA" id="ARBA00022670"/>
    </source>
</evidence>
<keyword evidence="12 16" id="KW-0472">Membrane</keyword>
<proteinExistence type="inferred from homology"/>
<comment type="catalytic activity">
    <reaction evidence="16">
        <text>Preferential cleavage: (Ac)2-L-Lys-D-Ala-|-D-Ala. Also transpeptidation of peptidyl-alanyl moieties that are N-acyl substituents of D-alanine.</text>
        <dbReference type="EC" id="3.4.16.4"/>
    </reaction>
</comment>
<organism evidence="19 20">
    <name type="scientific">Candidatus Methylospira mobilis</name>
    <dbReference type="NCBI Taxonomy" id="1808979"/>
    <lineage>
        <taxon>Bacteria</taxon>
        <taxon>Pseudomonadati</taxon>
        <taxon>Pseudomonadota</taxon>
        <taxon>Gammaproteobacteria</taxon>
        <taxon>Methylococcales</taxon>
        <taxon>Methylococcaceae</taxon>
        <taxon>Candidatus Methylospira</taxon>
    </lineage>
</organism>